<sequence>MSPDLPPSPRRRIDGLDWIILITGVGVLVITILWFTNVMASQLLFRLSVAGYCFIVGIIFLLKRFLPGLAKKYPPKTLLFYLIAGIGVMIVGGLILILTLLVL</sequence>
<dbReference type="Proteomes" id="UP000630660">
    <property type="component" value="Unassembled WGS sequence"/>
</dbReference>
<organism evidence="2 3">
    <name type="scientific">candidate division WOR-3 bacterium</name>
    <dbReference type="NCBI Taxonomy" id="2052148"/>
    <lineage>
        <taxon>Bacteria</taxon>
        <taxon>Bacteria division WOR-3</taxon>
    </lineage>
</organism>
<evidence type="ECO:0000256" key="1">
    <source>
        <dbReference type="SAM" id="Phobius"/>
    </source>
</evidence>
<dbReference type="AlphaFoldDB" id="A0A9D5QCN3"/>
<keyword evidence="1" id="KW-1133">Transmembrane helix</keyword>
<dbReference type="EMBL" id="WJKJ01000096">
    <property type="protein sequence ID" value="MBD3364166.1"/>
    <property type="molecule type" value="Genomic_DNA"/>
</dbReference>
<comment type="caution">
    <text evidence="2">The sequence shown here is derived from an EMBL/GenBank/DDBJ whole genome shotgun (WGS) entry which is preliminary data.</text>
</comment>
<evidence type="ECO:0000313" key="2">
    <source>
        <dbReference type="EMBL" id="MBD3364166.1"/>
    </source>
</evidence>
<proteinExistence type="predicted"/>
<accession>A0A9D5QCN3</accession>
<gene>
    <name evidence="2" type="ORF">GF359_03020</name>
</gene>
<keyword evidence="1" id="KW-0472">Membrane</keyword>
<feature type="transmembrane region" description="Helical" evidence="1">
    <location>
        <begin position="43"/>
        <end position="66"/>
    </location>
</feature>
<name>A0A9D5QCN3_UNCW3</name>
<reference evidence="2" key="1">
    <citation type="submission" date="2019-11" db="EMBL/GenBank/DDBJ databases">
        <title>Microbial mats filling the niche in hypersaline microbial mats.</title>
        <authorList>
            <person name="Wong H.L."/>
            <person name="Macleod F.I."/>
            <person name="White R.A. III"/>
            <person name="Burns B.P."/>
        </authorList>
    </citation>
    <scope>NUCLEOTIDE SEQUENCE</scope>
    <source>
        <strain evidence="2">Bin_327</strain>
    </source>
</reference>
<evidence type="ECO:0000313" key="3">
    <source>
        <dbReference type="Proteomes" id="UP000630660"/>
    </source>
</evidence>
<keyword evidence="1" id="KW-0812">Transmembrane</keyword>
<protein>
    <submittedName>
        <fullName evidence="2">Uncharacterized protein</fullName>
    </submittedName>
</protein>
<feature type="transmembrane region" description="Helical" evidence="1">
    <location>
        <begin position="78"/>
        <end position="102"/>
    </location>
</feature>
<feature type="transmembrane region" description="Helical" evidence="1">
    <location>
        <begin position="18"/>
        <end position="37"/>
    </location>
</feature>